<dbReference type="OrthoDB" id="5842693at2759"/>
<evidence type="ECO:0000313" key="1">
    <source>
        <dbReference type="EMBL" id="KHN74053.1"/>
    </source>
</evidence>
<gene>
    <name evidence="1" type="primary">C26F1.3</name>
    <name evidence="1" type="ORF">Tcan_08042</name>
</gene>
<organism evidence="1 2">
    <name type="scientific">Toxocara canis</name>
    <name type="common">Canine roundworm</name>
    <dbReference type="NCBI Taxonomy" id="6265"/>
    <lineage>
        <taxon>Eukaryota</taxon>
        <taxon>Metazoa</taxon>
        <taxon>Ecdysozoa</taxon>
        <taxon>Nematoda</taxon>
        <taxon>Chromadorea</taxon>
        <taxon>Rhabditida</taxon>
        <taxon>Spirurina</taxon>
        <taxon>Ascaridomorpha</taxon>
        <taxon>Ascaridoidea</taxon>
        <taxon>Toxocaridae</taxon>
        <taxon>Toxocara</taxon>
    </lineage>
</organism>
<evidence type="ECO:0000313" key="2">
    <source>
        <dbReference type="Proteomes" id="UP000031036"/>
    </source>
</evidence>
<dbReference type="OMA" id="YMIRIDR"/>
<dbReference type="AlphaFoldDB" id="A0A0B2UX91"/>
<protein>
    <submittedName>
        <fullName evidence="1">Uncharacterized protein C26F1.3</fullName>
    </submittedName>
</protein>
<sequence length="174" mass="20520">MDNKKRKKAQRISASVRERQRIRALAARMEFDCEEGDFIGDRNSKRRKCIDDGITTKAGVSLVEQHRAEKRVDLLKRNIKYMVYTNEKKLDSNRVGSIIAMMNQRDSEKKEALRQLLEQNDGVREPNPFKPKKETCESIFTDEDFMNVGPQRVKIPKFLQYFNCINVYMIRIDR</sequence>
<reference evidence="1 2" key="1">
    <citation type="submission" date="2014-11" db="EMBL/GenBank/DDBJ databases">
        <title>Genetic blueprint of the zoonotic pathogen Toxocara canis.</title>
        <authorList>
            <person name="Zhu X.-Q."/>
            <person name="Korhonen P.K."/>
            <person name="Cai H."/>
            <person name="Young N.D."/>
            <person name="Nejsum P."/>
            <person name="von Samson-Himmelstjerna G."/>
            <person name="Boag P.R."/>
            <person name="Tan P."/>
            <person name="Li Q."/>
            <person name="Min J."/>
            <person name="Yang Y."/>
            <person name="Wang X."/>
            <person name="Fang X."/>
            <person name="Hall R.S."/>
            <person name="Hofmann A."/>
            <person name="Sternberg P.W."/>
            <person name="Jex A.R."/>
            <person name="Gasser R.B."/>
        </authorList>
    </citation>
    <scope>NUCLEOTIDE SEQUENCE [LARGE SCALE GENOMIC DNA]</scope>
    <source>
        <strain evidence="1">PN_DK_2014</strain>
    </source>
</reference>
<dbReference type="EMBL" id="JPKZ01002980">
    <property type="protein sequence ID" value="KHN74053.1"/>
    <property type="molecule type" value="Genomic_DNA"/>
</dbReference>
<comment type="caution">
    <text evidence="1">The sequence shown here is derived from an EMBL/GenBank/DDBJ whole genome shotgun (WGS) entry which is preliminary data.</text>
</comment>
<proteinExistence type="predicted"/>
<name>A0A0B2UX91_TOXCA</name>
<keyword evidence="2" id="KW-1185">Reference proteome</keyword>
<accession>A0A0B2UX91</accession>
<dbReference type="Proteomes" id="UP000031036">
    <property type="component" value="Unassembled WGS sequence"/>
</dbReference>